<accession>A0A9N9H6N8</accession>
<keyword evidence="3 6" id="KW-0812">Transmembrane</keyword>
<evidence type="ECO:0000256" key="2">
    <source>
        <dbReference type="ARBA" id="ARBA00022448"/>
    </source>
</evidence>
<comment type="subcellular location">
    <subcellularLocation>
        <location evidence="1">Membrane</location>
        <topology evidence="1">Multi-pass membrane protein</topology>
    </subcellularLocation>
</comment>
<keyword evidence="5 6" id="KW-0472">Membrane</keyword>
<gene>
    <name evidence="7" type="ORF">RFULGI_LOCUS8465</name>
</gene>
<dbReference type="OrthoDB" id="3936150at2759"/>
<dbReference type="AlphaFoldDB" id="A0A9N9H6N8"/>
<protein>
    <submittedName>
        <fullName evidence="7">11130_t:CDS:1</fullName>
    </submittedName>
</protein>
<dbReference type="Gene3D" id="1.20.1250.20">
    <property type="entry name" value="MFS general substrate transporter like domains"/>
    <property type="match status" value="1"/>
</dbReference>
<evidence type="ECO:0000256" key="3">
    <source>
        <dbReference type="ARBA" id="ARBA00022692"/>
    </source>
</evidence>
<evidence type="ECO:0000256" key="6">
    <source>
        <dbReference type="SAM" id="Phobius"/>
    </source>
</evidence>
<comment type="caution">
    <text evidence="7">The sequence shown here is derived from an EMBL/GenBank/DDBJ whole genome shotgun (WGS) entry which is preliminary data.</text>
</comment>
<name>A0A9N9H6N8_9GLOM</name>
<proteinExistence type="predicted"/>
<keyword evidence="8" id="KW-1185">Reference proteome</keyword>
<feature type="non-terminal residue" evidence="7">
    <location>
        <position position="140"/>
    </location>
</feature>
<dbReference type="PANTHER" id="PTHR23511">
    <property type="entry name" value="SYNAPTIC VESICLE GLYCOPROTEIN 2"/>
    <property type="match status" value="1"/>
</dbReference>
<sequence length="140" mass="15055">LRDIAKINGREISVDASDLTVPDEAPRRGNESNHSDVLAQVLKDILVYSAWGIPGSLIGTWLIDTPLGRRYTMAAGAFGTSISVFMFSVLTTRIGTIICCSAISLFTTIKYAVIYGYTAEVFETKVRGTANGIASACARM</sequence>
<evidence type="ECO:0000313" key="7">
    <source>
        <dbReference type="EMBL" id="CAG8651225.1"/>
    </source>
</evidence>
<feature type="transmembrane region" description="Helical" evidence="6">
    <location>
        <begin position="45"/>
        <end position="63"/>
    </location>
</feature>
<organism evidence="7 8">
    <name type="scientific">Racocetra fulgida</name>
    <dbReference type="NCBI Taxonomy" id="60492"/>
    <lineage>
        <taxon>Eukaryota</taxon>
        <taxon>Fungi</taxon>
        <taxon>Fungi incertae sedis</taxon>
        <taxon>Mucoromycota</taxon>
        <taxon>Glomeromycotina</taxon>
        <taxon>Glomeromycetes</taxon>
        <taxon>Diversisporales</taxon>
        <taxon>Gigasporaceae</taxon>
        <taxon>Racocetra</taxon>
    </lineage>
</organism>
<dbReference type="PANTHER" id="PTHR23511:SF5">
    <property type="entry name" value="MAJOR FACILITATOR-TYPE TRANSPORTER HXNZ-RELATED"/>
    <property type="match status" value="1"/>
</dbReference>
<dbReference type="SUPFAM" id="SSF103473">
    <property type="entry name" value="MFS general substrate transporter"/>
    <property type="match status" value="1"/>
</dbReference>
<dbReference type="EMBL" id="CAJVPZ010013709">
    <property type="protein sequence ID" value="CAG8651225.1"/>
    <property type="molecule type" value="Genomic_DNA"/>
</dbReference>
<evidence type="ECO:0000256" key="1">
    <source>
        <dbReference type="ARBA" id="ARBA00004141"/>
    </source>
</evidence>
<keyword evidence="4 6" id="KW-1133">Transmembrane helix</keyword>
<evidence type="ECO:0000313" key="8">
    <source>
        <dbReference type="Proteomes" id="UP000789396"/>
    </source>
</evidence>
<evidence type="ECO:0000256" key="5">
    <source>
        <dbReference type="ARBA" id="ARBA00023136"/>
    </source>
</evidence>
<reference evidence="7" key="1">
    <citation type="submission" date="2021-06" db="EMBL/GenBank/DDBJ databases">
        <authorList>
            <person name="Kallberg Y."/>
            <person name="Tangrot J."/>
            <person name="Rosling A."/>
        </authorList>
    </citation>
    <scope>NUCLEOTIDE SEQUENCE</scope>
    <source>
        <strain evidence="7">IN212</strain>
    </source>
</reference>
<keyword evidence="2" id="KW-0813">Transport</keyword>
<dbReference type="GO" id="GO:0016020">
    <property type="term" value="C:membrane"/>
    <property type="evidence" value="ECO:0007669"/>
    <property type="project" value="UniProtKB-SubCell"/>
</dbReference>
<evidence type="ECO:0000256" key="4">
    <source>
        <dbReference type="ARBA" id="ARBA00022989"/>
    </source>
</evidence>
<feature type="transmembrane region" description="Helical" evidence="6">
    <location>
        <begin position="94"/>
        <end position="117"/>
    </location>
</feature>
<dbReference type="InterPro" id="IPR036259">
    <property type="entry name" value="MFS_trans_sf"/>
</dbReference>
<feature type="transmembrane region" description="Helical" evidence="6">
    <location>
        <begin position="70"/>
        <end position="88"/>
    </location>
</feature>
<dbReference type="Proteomes" id="UP000789396">
    <property type="component" value="Unassembled WGS sequence"/>
</dbReference>